<dbReference type="AlphaFoldDB" id="A0A0N8NST6"/>
<reference evidence="2 3" key="1">
    <citation type="submission" date="2015-09" db="EMBL/GenBank/DDBJ databases">
        <title>Genome sequence of Oxobacter pfennigii DSM 3222.</title>
        <authorList>
            <person name="Poehlein A."/>
            <person name="Bengelsdorf F.R."/>
            <person name="Schiel-Bengelsdorf B."/>
            <person name="Duerre P."/>
            <person name="Daniel R."/>
        </authorList>
    </citation>
    <scope>NUCLEOTIDE SEQUENCE [LARGE SCALE GENOMIC DNA]</scope>
    <source>
        <strain evidence="2 3">DSM 3222</strain>
    </source>
</reference>
<dbReference type="STRING" id="36849.OXPF_37050"/>
<evidence type="ECO:0000313" key="2">
    <source>
        <dbReference type="EMBL" id="KPU42936.1"/>
    </source>
</evidence>
<evidence type="ECO:0000313" key="3">
    <source>
        <dbReference type="Proteomes" id="UP000050326"/>
    </source>
</evidence>
<keyword evidence="3" id="KW-1185">Reference proteome</keyword>
<protein>
    <recommendedName>
        <fullName evidence="1">Putative Se/S carrier protein-like domain-containing protein</fullName>
    </recommendedName>
</protein>
<sequence length="88" mass="10081">MEEYVFITFDSTNFALQAEDYLKKNNFSVTIIPTPREVTQSCGLSIRLNSAGIDEVKEIIGTQKIKIKSIYFLKKENGFKKIEEVKLS</sequence>
<dbReference type="InterPro" id="IPR021778">
    <property type="entry name" value="Se/S_carrier-like"/>
</dbReference>
<accession>A0A0N8NST6</accession>
<dbReference type="Pfam" id="PF11823">
    <property type="entry name" value="Se_S_carrier"/>
    <property type="match status" value="1"/>
</dbReference>
<proteinExistence type="predicted"/>
<dbReference type="EMBL" id="LKET01000051">
    <property type="protein sequence ID" value="KPU42936.1"/>
    <property type="molecule type" value="Genomic_DNA"/>
</dbReference>
<dbReference type="OrthoDB" id="3192849at2"/>
<dbReference type="RefSeq" id="WP_054876667.1">
    <property type="nucleotide sequence ID" value="NZ_LKET01000051.1"/>
</dbReference>
<evidence type="ECO:0000259" key="1">
    <source>
        <dbReference type="Pfam" id="PF11823"/>
    </source>
</evidence>
<comment type="caution">
    <text evidence="2">The sequence shown here is derived from an EMBL/GenBank/DDBJ whole genome shotgun (WGS) entry which is preliminary data.</text>
</comment>
<dbReference type="Proteomes" id="UP000050326">
    <property type="component" value="Unassembled WGS sequence"/>
</dbReference>
<organism evidence="2 3">
    <name type="scientific">Oxobacter pfennigii</name>
    <dbReference type="NCBI Taxonomy" id="36849"/>
    <lineage>
        <taxon>Bacteria</taxon>
        <taxon>Bacillati</taxon>
        <taxon>Bacillota</taxon>
        <taxon>Clostridia</taxon>
        <taxon>Eubacteriales</taxon>
        <taxon>Clostridiaceae</taxon>
        <taxon>Oxobacter</taxon>
    </lineage>
</organism>
<name>A0A0N8NST6_9CLOT</name>
<feature type="domain" description="Putative Se/S carrier protein-like" evidence="1">
    <location>
        <begin position="5"/>
        <end position="71"/>
    </location>
</feature>
<gene>
    <name evidence="2" type="ORF">OXPF_37050</name>
</gene>